<proteinExistence type="predicted"/>
<dbReference type="KEGG" id="auh:AWM75_01680"/>
<keyword evidence="2" id="KW-1185">Reference proteome</keyword>
<evidence type="ECO:0000313" key="2">
    <source>
        <dbReference type="Proteomes" id="UP000062260"/>
    </source>
</evidence>
<gene>
    <name evidence="1" type="ORF">AWM75_01680</name>
</gene>
<dbReference type="STRING" id="128944.AWM75_01680"/>
<dbReference type="AlphaFoldDB" id="A0A109RGR1"/>
<organism evidence="1 2">
    <name type="scientific">Aerococcus urinaehominis</name>
    <dbReference type="NCBI Taxonomy" id="128944"/>
    <lineage>
        <taxon>Bacteria</taxon>
        <taxon>Bacillati</taxon>
        <taxon>Bacillota</taxon>
        <taxon>Bacilli</taxon>
        <taxon>Lactobacillales</taxon>
        <taxon>Aerococcaceae</taxon>
        <taxon>Aerococcus</taxon>
    </lineage>
</organism>
<sequence>MQDIFSEWLNYLSSNGIGYWLGGLYFIISASWCLYFSKKFNSAPSGARLPFLFIAINFKLASFLYFYYLYHILFFSQPLVFQTPL</sequence>
<accession>A0A109RGR1</accession>
<name>A0A109RGR1_9LACT</name>
<reference evidence="1 2" key="1">
    <citation type="journal article" date="2016" name="Genome Announc.">
        <title>Complete Genome Sequences of Aerococcus christensenii CCUG 28831T, Aerococcus sanguinicola CCUG 43001T, Aerococcus urinae CCUG 36881T, Aerococcus urinaeequi CCUG 28094T, Aerococcus urinaehominis CCUG 42038 BT, and Aerococcus viridans CCUG 4311T.</title>
        <authorList>
            <person name="Carkaci D."/>
            <person name="Dargis R."/>
            <person name="Nielsen X.C."/>
            <person name="Skovgaard O."/>
            <person name="Fuursted K."/>
            <person name="Christensen J.J."/>
        </authorList>
    </citation>
    <scope>NUCLEOTIDE SEQUENCE [LARGE SCALE GENOMIC DNA]</scope>
    <source>
        <strain evidence="1 2">CCUG42038B</strain>
    </source>
</reference>
<reference evidence="2" key="2">
    <citation type="submission" date="2016-01" db="EMBL/GenBank/DDBJ databases">
        <title>Six Aerococcus type strain genome sequencing and assembly using PacBio and Illumina Hiseq.</title>
        <authorList>
            <person name="Carkaci D."/>
            <person name="Dargis R."/>
            <person name="Nielsen X.C."/>
            <person name="Skovgaard O."/>
            <person name="Fuursted K."/>
            <person name="Christensen J.J."/>
        </authorList>
    </citation>
    <scope>NUCLEOTIDE SEQUENCE [LARGE SCALE GENOMIC DNA]</scope>
    <source>
        <strain evidence="2">CCUG42038B</strain>
    </source>
</reference>
<dbReference type="Proteomes" id="UP000062260">
    <property type="component" value="Chromosome"/>
</dbReference>
<dbReference type="EMBL" id="CP014163">
    <property type="protein sequence ID" value="AMB98781.1"/>
    <property type="molecule type" value="Genomic_DNA"/>
</dbReference>
<protein>
    <submittedName>
        <fullName evidence="1">Uncharacterized protein</fullName>
    </submittedName>
</protein>
<evidence type="ECO:0000313" key="1">
    <source>
        <dbReference type="EMBL" id="AMB98781.1"/>
    </source>
</evidence>